<reference evidence="2 3" key="1">
    <citation type="submission" date="2019-08" db="EMBL/GenBank/DDBJ databases">
        <title>In-depth cultivation of the pig gut microbiome towards novel bacterial diversity and tailored functional studies.</title>
        <authorList>
            <person name="Wylensek D."/>
            <person name="Hitch T.C.A."/>
            <person name="Clavel T."/>
        </authorList>
    </citation>
    <scope>NUCLEOTIDE SEQUENCE [LARGE SCALE GENOMIC DNA]</scope>
    <source>
        <strain evidence="2 3">RF-GAM-744-WT-7</strain>
    </source>
</reference>
<keyword evidence="3" id="KW-1185">Reference proteome</keyword>
<feature type="region of interest" description="Disordered" evidence="1">
    <location>
        <begin position="22"/>
        <end position="64"/>
    </location>
</feature>
<gene>
    <name evidence="2" type="ORF">FYJ63_10145</name>
</gene>
<dbReference type="EMBL" id="VUMY01000023">
    <property type="protein sequence ID" value="MST50576.1"/>
    <property type="molecule type" value="Genomic_DNA"/>
</dbReference>
<accession>A0A7K0K554</accession>
<dbReference type="AlphaFoldDB" id="A0A7K0K554"/>
<protein>
    <submittedName>
        <fullName evidence="2">Uncharacterized protein</fullName>
    </submittedName>
</protein>
<sequence length="64" mass="7023">MKEYGVSINGIKHTLQLSDEDAKRYGLNPTEPVDVVEPEEPENTAGKKQATPVNKAKTVANKSR</sequence>
<comment type="caution">
    <text evidence="2">The sequence shown here is derived from an EMBL/GenBank/DDBJ whole genome shotgun (WGS) entry which is preliminary data.</text>
</comment>
<name>A0A7K0K554_9ACTO</name>
<evidence type="ECO:0000256" key="1">
    <source>
        <dbReference type="SAM" id="MobiDB-lite"/>
    </source>
</evidence>
<dbReference type="Proteomes" id="UP000442535">
    <property type="component" value="Unassembled WGS sequence"/>
</dbReference>
<evidence type="ECO:0000313" key="3">
    <source>
        <dbReference type="Proteomes" id="UP000442535"/>
    </source>
</evidence>
<proteinExistence type="predicted"/>
<organism evidence="2 3">
    <name type="scientific">Mobiluncus porci</name>
    <dbReference type="NCBI Taxonomy" id="2652278"/>
    <lineage>
        <taxon>Bacteria</taxon>
        <taxon>Bacillati</taxon>
        <taxon>Actinomycetota</taxon>
        <taxon>Actinomycetes</taxon>
        <taxon>Actinomycetales</taxon>
        <taxon>Actinomycetaceae</taxon>
        <taxon>Mobiluncus</taxon>
    </lineage>
</organism>
<evidence type="ECO:0000313" key="2">
    <source>
        <dbReference type="EMBL" id="MST50576.1"/>
    </source>
</evidence>